<reference evidence="2" key="1">
    <citation type="submission" date="2022-11" db="UniProtKB">
        <authorList>
            <consortium name="WormBaseParasite"/>
        </authorList>
    </citation>
    <scope>IDENTIFICATION</scope>
</reference>
<dbReference type="Proteomes" id="UP000887576">
    <property type="component" value="Unplaced"/>
</dbReference>
<proteinExistence type="predicted"/>
<dbReference type="WBParaSite" id="JU765_v2.g8573.t1">
    <property type="protein sequence ID" value="JU765_v2.g8573.t1"/>
    <property type="gene ID" value="JU765_v2.g8573"/>
</dbReference>
<evidence type="ECO:0000313" key="2">
    <source>
        <dbReference type="WBParaSite" id="JU765_v2.g8573.t1"/>
    </source>
</evidence>
<organism evidence="1 2">
    <name type="scientific">Panagrolaimus sp. JU765</name>
    <dbReference type="NCBI Taxonomy" id="591449"/>
    <lineage>
        <taxon>Eukaryota</taxon>
        <taxon>Metazoa</taxon>
        <taxon>Ecdysozoa</taxon>
        <taxon>Nematoda</taxon>
        <taxon>Chromadorea</taxon>
        <taxon>Rhabditida</taxon>
        <taxon>Tylenchina</taxon>
        <taxon>Panagrolaimomorpha</taxon>
        <taxon>Panagrolaimoidea</taxon>
        <taxon>Panagrolaimidae</taxon>
        <taxon>Panagrolaimus</taxon>
    </lineage>
</organism>
<accession>A0AC34RMX2</accession>
<protein>
    <submittedName>
        <fullName evidence="2">DUF38 domain-containing protein</fullName>
    </submittedName>
</protein>
<evidence type="ECO:0000313" key="1">
    <source>
        <dbReference type="Proteomes" id="UP000887576"/>
    </source>
</evidence>
<name>A0AC34RMX2_9BILA</name>
<sequence length="366" mass="43322">MIADEIVHNSIPEDRIQFATTCKAFNQLVKHAKPKKIIRELHLGRHKTELEKFLQQYQVENLLLDATIRYIDERFYSELMDLLVESCWSVTELSITSHNPEFKYVDFYTNLKHLKSLTIYDTTRMIRNLPYFPPKLNLLSEYSLSLLAEKTFNHPLSFLEIGHEVQLTQIQQFLMAANLEIGAEIRFCFKNQQFANFDGFLTFIGNGLFEFQLLRGFEYLMLNQQMNSQNKKILKLLTYCYFVNDRRIPFTVTSVPNPDNVICSGEFTYKIPKKIISENVAECVKVMSPYYSTYYSPQLLENWFPRTENYDPFERVKTINETLGTKIVIIKPEMLEERWVRNQYLPNRTSNPIHPEWLSQKKRKLS</sequence>